<evidence type="ECO:0000256" key="1">
    <source>
        <dbReference type="SAM" id="MobiDB-lite"/>
    </source>
</evidence>
<gene>
    <name evidence="2" type="ORF">PFAG_03824</name>
</gene>
<dbReference type="Proteomes" id="UP000030666">
    <property type="component" value="Unassembled WGS sequence"/>
</dbReference>
<sequence length="20" mass="2532">MYWGNIKKKKKKKKKIKLIK</sequence>
<evidence type="ECO:0000313" key="2">
    <source>
        <dbReference type="EMBL" id="EUT82448.1"/>
    </source>
</evidence>
<dbReference type="EMBL" id="KE123505">
    <property type="protein sequence ID" value="EUT82448.1"/>
    <property type="molecule type" value="Genomic_DNA"/>
</dbReference>
<dbReference type="AlphaFoldDB" id="W7FV48"/>
<feature type="region of interest" description="Disordered" evidence="1">
    <location>
        <begin position="1"/>
        <end position="20"/>
    </location>
</feature>
<protein>
    <submittedName>
        <fullName evidence="2">Uncharacterized protein</fullName>
    </submittedName>
</protein>
<organism evidence="2">
    <name type="scientific">Plasmodium falciparum Santa Lucia</name>
    <dbReference type="NCBI Taxonomy" id="478859"/>
    <lineage>
        <taxon>Eukaryota</taxon>
        <taxon>Sar</taxon>
        <taxon>Alveolata</taxon>
        <taxon>Apicomplexa</taxon>
        <taxon>Aconoidasida</taxon>
        <taxon>Haemosporida</taxon>
        <taxon>Plasmodiidae</taxon>
        <taxon>Plasmodium</taxon>
        <taxon>Plasmodium (Laverania)</taxon>
    </lineage>
</organism>
<name>W7FV48_PLAFA</name>
<reference evidence="2" key="1">
    <citation type="submission" date="2013-02" db="EMBL/GenBank/DDBJ databases">
        <title>The Genome Sequence of Plasmodium falciparum Santa Lucia.</title>
        <authorList>
            <consortium name="The Broad Institute Genome Sequencing Platform"/>
            <consortium name="The Broad Institute Genome Sequencing Center for Infectious Disease"/>
            <person name="Neafsey D."/>
            <person name="Cheeseman I."/>
            <person name="Volkman S."/>
            <person name="Adams J."/>
            <person name="Walker B."/>
            <person name="Young S.K."/>
            <person name="Zeng Q."/>
            <person name="Gargeya S."/>
            <person name="Fitzgerald M."/>
            <person name="Haas B."/>
            <person name="Abouelleil A."/>
            <person name="Alvarado L."/>
            <person name="Arachchi H.M."/>
            <person name="Berlin A.M."/>
            <person name="Chapman S.B."/>
            <person name="Dewar J."/>
            <person name="Goldberg J."/>
            <person name="Griggs A."/>
            <person name="Gujja S."/>
            <person name="Hansen M."/>
            <person name="Howarth C."/>
            <person name="Imamovic A."/>
            <person name="Larimer J."/>
            <person name="McCowan C."/>
            <person name="Murphy C."/>
            <person name="Neiman D."/>
            <person name="Pearson M."/>
            <person name="Priest M."/>
            <person name="Roberts A."/>
            <person name="Saif S."/>
            <person name="Shea T."/>
            <person name="Sisk P."/>
            <person name="Sykes S."/>
            <person name="Wortman J."/>
            <person name="Nusbaum C."/>
            <person name="Birren B."/>
        </authorList>
    </citation>
    <scope>NUCLEOTIDE SEQUENCE [LARGE SCALE GENOMIC DNA]</scope>
    <source>
        <strain evidence="2">Santa Lucia</strain>
    </source>
</reference>
<accession>W7FV48</accession>
<proteinExistence type="predicted"/>